<dbReference type="Pfam" id="PF00001">
    <property type="entry name" value="7tm_1"/>
    <property type="match status" value="1"/>
</dbReference>
<evidence type="ECO:0000256" key="6">
    <source>
        <dbReference type="ARBA" id="ARBA00023040"/>
    </source>
</evidence>
<dbReference type="Proteomes" id="UP000285301">
    <property type="component" value="Unassembled WGS sequence"/>
</dbReference>
<gene>
    <name evidence="14" type="ORF">B4U79_14216</name>
</gene>
<dbReference type="Gene3D" id="1.20.1070.10">
    <property type="entry name" value="Rhodopsin 7-helix transmembrane proteins"/>
    <property type="match status" value="1"/>
</dbReference>
<comment type="caution">
    <text evidence="14">The sequence shown here is derived from an EMBL/GenBank/DDBJ whole genome shotgun (WGS) entry which is preliminary data.</text>
</comment>
<accession>A0A3S3QAF9</accession>
<evidence type="ECO:0000256" key="2">
    <source>
        <dbReference type="ARBA" id="ARBA00010663"/>
    </source>
</evidence>
<proteinExistence type="inferred from homology"/>
<evidence type="ECO:0000256" key="1">
    <source>
        <dbReference type="ARBA" id="ARBA00004651"/>
    </source>
</evidence>
<feature type="transmembrane region" description="Helical" evidence="12">
    <location>
        <begin position="202"/>
        <end position="227"/>
    </location>
</feature>
<keyword evidence="15" id="KW-1185">Reference proteome</keyword>
<dbReference type="PANTHER" id="PTHR24248">
    <property type="entry name" value="ADRENERGIC RECEPTOR-RELATED G-PROTEIN COUPLED RECEPTOR"/>
    <property type="match status" value="1"/>
</dbReference>
<dbReference type="GO" id="GO:0043410">
    <property type="term" value="P:positive regulation of MAPK cascade"/>
    <property type="evidence" value="ECO:0007669"/>
    <property type="project" value="TreeGrafter"/>
</dbReference>
<evidence type="ECO:0000256" key="3">
    <source>
        <dbReference type="ARBA" id="ARBA00022475"/>
    </source>
</evidence>
<protein>
    <submittedName>
        <fullName evidence="14">Octopamine receptor beta-2R-like protein</fullName>
    </submittedName>
</protein>
<comment type="subcellular location">
    <subcellularLocation>
        <location evidence="1">Cell membrane</location>
        <topology evidence="1">Multi-pass membrane protein</topology>
    </subcellularLocation>
</comment>
<evidence type="ECO:0000256" key="7">
    <source>
        <dbReference type="ARBA" id="ARBA00023136"/>
    </source>
</evidence>
<keyword evidence="5 12" id="KW-1133">Transmembrane helix</keyword>
<dbReference type="SMART" id="SM01381">
    <property type="entry name" value="7TM_GPCR_Srsx"/>
    <property type="match status" value="1"/>
</dbReference>
<keyword evidence="9 10" id="KW-0807">Transducer</keyword>
<dbReference type="PROSITE" id="PS50262">
    <property type="entry name" value="G_PROTEIN_RECEP_F1_2"/>
    <property type="match status" value="1"/>
</dbReference>
<evidence type="ECO:0000256" key="8">
    <source>
        <dbReference type="ARBA" id="ARBA00023170"/>
    </source>
</evidence>
<dbReference type="PROSITE" id="PS00237">
    <property type="entry name" value="G_PROTEIN_RECEP_F1_1"/>
    <property type="match status" value="1"/>
</dbReference>
<feature type="transmembrane region" description="Helical" evidence="12">
    <location>
        <begin position="156"/>
        <end position="182"/>
    </location>
</feature>
<keyword evidence="7 12" id="KW-0472">Membrane</keyword>
<feature type="transmembrane region" description="Helical" evidence="12">
    <location>
        <begin position="299"/>
        <end position="321"/>
    </location>
</feature>
<keyword evidence="3" id="KW-1003">Cell membrane</keyword>
<dbReference type="InterPro" id="IPR000276">
    <property type="entry name" value="GPCR_Rhodpsn"/>
</dbReference>
<evidence type="ECO:0000256" key="5">
    <source>
        <dbReference type="ARBA" id="ARBA00022989"/>
    </source>
</evidence>
<keyword evidence="8 10" id="KW-0675">Receptor</keyword>
<evidence type="ECO:0000313" key="15">
    <source>
        <dbReference type="Proteomes" id="UP000285301"/>
    </source>
</evidence>
<reference evidence="14 15" key="1">
    <citation type="journal article" date="2018" name="Gigascience">
        <title>Genomes of trombidid mites reveal novel predicted allergens and laterally-transferred genes associated with secondary metabolism.</title>
        <authorList>
            <person name="Dong X."/>
            <person name="Chaisiri K."/>
            <person name="Xia D."/>
            <person name="Armstrong S.D."/>
            <person name="Fang Y."/>
            <person name="Donnelly M.J."/>
            <person name="Kadowaki T."/>
            <person name="McGarry J.W."/>
            <person name="Darby A.C."/>
            <person name="Makepeace B.L."/>
        </authorList>
    </citation>
    <scope>NUCLEOTIDE SEQUENCE [LARGE SCALE GENOMIC DNA]</scope>
    <source>
        <strain evidence="14">UoL-WK</strain>
    </source>
</reference>
<feature type="transmembrane region" description="Helical" evidence="12">
    <location>
        <begin position="37"/>
        <end position="64"/>
    </location>
</feature>
<dbReference type="AlphaFoldDB" id="A0A3S3QAF9"/>
<sequence length="408" mass="46265">MSNGTLYTTVPSVDNSSDGMGNATAGNHSGSDWVPTFIFILKCFATIPIIVSAVLGNLLVIISVFRHHKLRTATNYFIVSLAVADMLVAIFAMTFKASIALNGSWLFNQLTCDFYNACDVLFTTASLCNLGCISIDRYYAIIKPLDYPMKITNKTVSIMLTIVWVSSFFLASVPFVTGIYTTPEHLEYQKTEPDVCILVVNTVYAVISSSVSFWIPGFVMVFTYWKIYQEATKQEKMICKTQMMTQQNNARNSADHSTHITVHAPPHRNSHGDDPESGQSTPTKRCINKMKREHKAAKTLGIIMGAFMICWLPFFVIYMINTFVPIPEIYVDILFWIGYLNSSLNPVLYAYFNRDFREAFKETIQNVFCRCFQSRCLQDRHNNSAIHFNCTYRSTQDIGLVENKYVKD</sequence>
<dbReference type="GO" id="GO:0004989">
    <property type="term" value="F:octopamine receptor activity"/>
    <property type="evidence" value="ECO:0007669"/>
    <property type="project" value="TreeGrafter"/>
</dbReference>
<evidence type="ECO:0000256" key="9">
    <source>
        <dbReference type="ARBA" id="ARBA00023224"/>
    </source>
</evidence>
<dbReference type="GO" id="GO:0005886">
    <property type="term" value="C:plasma membrane"/>
    <property type="evidence" value="ECO:0007669"/>
    <property type="project" value="UniProtKB-SubCell"/>
</dbReference>
<name>A0A3S3QAF9_9ACAR</name>
<feature type="transmembrane region" description="Helical" evidence="12">
    <location>
        <begin position="76"/>
        <end position="94"/>
    </location>
</feature>
<keyword evidence="6 10" id="KW-0297">G-protein coupled receptor</keyword>
<dbReference type="OrthoDB" id="5957871at2759"/>
<feature type="transmembrane region" description="Helical" evidence="12">
    <location>
        <begin position="114"/>
        <end position="135"/>
    </location>
</feature>
<evidence type="ECO:0000256" key="12">
    <source>
        <dbReference type="SAM" id="Phobius"/>
    </source>
</evidence>
<dbReference type="EMBL" id="NCKU01004224">
    <property type="protein sequence ID" value="RWS06280.1"/>
    <property type="molecule type" value="Genomic_DNA"/>
</dbReference>
<organism evidence="14 15">
    <name type="scientific">Dinothrombium tinctorium</name>
    <dbReference type="NCBI Taxonomy" id="1965070"/>
    <lineage>
        <taxon>Eukaryota</taxon>
        <taxon>Metazoa</taxon>
        <taxon>Ecdysozoa</taxon>
        <taxon>Arthropoda</taxon>
        <taxon>Chelicerata</taxon>
        <taxon>Arachnida</taxon>
        <taxon>Acari</taxon>
        <taxon>Acariformes</taxon>
        <taxon>Trombidiformes</taxon>
        <taxon>Prostigmata</taxon>
        <taxon>Anystina</taxon>
        <taxon>Parasitengona</taxon>
        <taxon>Trombidioidea</taxon>
        <taxon>Trombidiidae</taxon>
        <taxon>Dinothrombium</taxon>
    </lineage>
</organism>
<feature type="region of interest" description="Disordered" evidence="11">
    <location>
        <begin position="255"/>
        <end position="282"/>
    </location>
</feature>
<evidence type="ECO:0000256" key="4">
    <source>
        <dbReference type="ARBA" id="ARBA00022692"/>
    </source>
</evidence>
<evidence type="ECO:0000256" key="10">
    <source>
        <dbReference type="RuleBase" id="RU000688"/>
    </source>
</evidence>
<evidence type="ECO:0000259" key="13">
    <source>
        <dbReference type="PROSITE" id="PS50262"/>
    </source>
</evidence>
<dbReference type="SUPFAM" id="SSF81321">
    <property type="entry name" value="Family A G protein-coupled receptor-like"/>
    <property type="match status" value="1"/>
</dbReference>
<dbReference type="PANTHER" id="PTHR24248:SF66">
    <property type="entry name" value="OCTOPAMINE RECEPTOR BETA-3R"/>
    <property type="match status" value="1"/>
</dbReference>
<dbReference type="GO" id="GO:0071880">
    <property type="term" value="P:adenylate cyclase-activating adrenergic receptor signaling pathway"/>
    <property type="evidence" value="ECO:0007669"/>
    <property type="project" value="TreeGrafter"/>
</dbReference>
<dbReference type="InterPro" id="IPR017452">
    <property type="entry name" value="GPCR_Rhodpsn_7TM"/>
</dbReference>
<dbReference type="STRING" id="1965070.A0A3S3QAF9"/>
<keyword evidence="4 10" id="KW-0812">Transmembrane</keyword>
<feature type="transmembrane region" description="Helical" evidence="12">
    <location>
        <begin position="333"/>
        <end position="352"/>
    </location>
</feature>
<feature type="domain" description="G-protein coupled receptors family 1 profile" evidence="13">
    <location>
        <begin position="56"/>
        <end position="349"/>
    </location>
</feature>
<dbReference type="PRINTS" id="PR00237">
    <property type="entry name" value="GPCRRHODOPSN"/>
</dbReference>
<evidence type="ECO:0000313" key="14">
    <source>
        <dbReference type="EMBL" id="RWS06280.1"/>
    </source>
</evidence>
<evidence type="ECO:0000256" key="11">
    <source>
        <dbReference type="SAM" id="MobiDB-lite"/>
    </source>
</evidence>
<comment type="similarity">
    <text evidence="2 10">Belongs to the G-protein coupled receptor 1 family.</text>
</comment>